<feature type="binding site" evidence="11">
    <location>
        <begin position="979"/>
        <end position="982"/>
    </location>
    <ligand>
        <name>thiamine diphosphate</name>
        <dbReference type="ChEBI" id="CHEBI:58937"/>
    </ligand>
</feature>
<dbReference type="SUPFAM" id="SSF52518">
    <property type="entry name" value="Thiamin diphosphate-binding fold (THDP-binding)"/>
    <property type="match status" value="2"/>
</dbReference>
<dbReference type="PROSITE" id="PS00198">
    <property type="entry name" value="4FE4S_FER_1"/>
    <property type="match status" value="1"/>
</dbReference>
<dbReference type="PROSITE" id="PS51379">
    <property type="entry name" value="4FE4S_FER_2"/>
    <property type="match status" value="2"/>
</dbReference>
<feature type="binding site" evidence="13">
    <location>
        <position position="832"/>
    </location>
    <ligand>
        <name>[4Fe-4S] cluster</name>
        <dbReference type="ChEBI" id="CHEBI:49883"/>
        <label>3</label>
    </ligand>
</feature>
<feature type="site" description="Important for catalytic activity" evidence="12">
    <location>
        <position position="115"/>
    </location>
</feature>
<dbReference type="FunFam" id="3.40.920.10:FF:000001">
    <property type="entry name" value="Pyruvate:ferredoxin (Flavodoxin) oxidoreductase"/>
    <property type="match status" value="1"/>
</dbReference>
<reference evidence="15" key="1">
    <citation type="submission" date="2019-02" db="EMBL/GenBank/DDBJ databases">
        <authorList>
            <person name="Gruber-Vodicka R. H."/>
            <person name="Seah K. B. B."/>
        </authorList>
    </citation>
    <scope>NUCLEOTIDE SEQUENCE</scope>
    <source>
        <strain evidence="15">BECK_S313</strain>
    </source>
</reference>
<feature type="binding site" evidence="13">
    <location>
        <position position="829"/>
    </location>
    <ligand>
        <name>[4Fe-4S] cluster</name>
        <dbReference type="ChEBI" id="CHEBI:49883"/>
        <label>3</label>
    </ligand>
</feature>
<dbReference type="Gene3D" id="3.30.70.20">
    <property type="match status" value="1"/>
</dbReference>
<comment type="similarity">
    <text evidence="1 10">Belongs to the pyruvate:ferredoxin/flavodoxin oxidoreductase family.</text>
</comment>
<dbReference type="Pfam" id="PF01558">
    <property type="entry name" value="POR"/>
    <property type="match status" value="1"/>
</dbReference>
<evidence type="ECO:0000256" key="11">
    <source>
        <dbReference type="PIRSR" id="PIRSR000159-1"/>
    </source>
</evidence>
<feature type="site" description="Important for catalytic activity" evidence="12">
    <location>
        <position position="1013"/>
    </location>
</feature>
<dbReference type="GO" id="GO:0016903">
    <property type="term" value="F:oxidoreductase activity, acting on the aldehyde or oxo group of donors"/>
    <property type="evidence" value="ECO:0007669"/>
    <property type="project" value="InterPro"/>
</dbReference>
<keyword evidence="2 10" id="KW-0813">Transport</keyword>
<dbReference type="NCBIfam" id="TIGR02176">
    <property type="entry name" value="pyruv_ox_red"/>
    <property type="match status" value="1"/>
</dbReference>
<dbReference type="InterPro" id="IPR011895">
    <property type="entry name" value="Pyrv_flavodox_OxRed"/>
</dbReference>
<comment type="function">
    <text evidence="10">Oxidoreductase required for the transfer of electrons from pyruvate to flavodoxin.</text>
</comment>
<dbReference type="EC" id="1.2.7.-" evidence="10"/>
<keyword evidence="6 10" id="KW-0560">Oxidoreductase</keyword>
<dbReference type="Pfam" id="PF17147">
    <property type="entry name" value="PFOR_II"/>
    <property type="match status" value="1"/>
</dbReference>
<evidence type="ECO:0000256" key="12">
    <source>
        <dbReference type="PIRSR" id="PIRSR000159-2"/>
    </source>
</evidence>
<feature type="domain" description="4Fe-4S ferredoxin-type" evidence="14">
    <location>
        <begin position="746"/>
        <end position="776"/>
    </location>
</feature>
<dbReference type="SUPFAM" id="SSF52922">
    <property type="entry name" value="TK C-terminal domain-like"/>
    <property type="match status" value="1"/>
</dbReference>
<dbReference type="Pfam" id="PF01855">
    <property type="entry name" value="POR_N"/>
    <property type="match status" value="1"/>
</dbReference>
<feature type="site" description="Important for catalytic activity" evidence="12">
    <location>
        <position position="32"/>
    </location>
</feature>
<dbReference type="Pfam" id="PF12838">
    <property type="entry name" value="Fer4_7"/>
    <property type="match status" value="1"/>
</dbReference>
<dbReference type="FunFam" id="3.40.50.970:FF:000012">
    <property type="entry name" value="Pyruvate:ferredoxin (Flavodoxin) oxidoreductase"/>
    <property type="match status" value="1"/>
</dbReference>
<evidence type="ECO:0000256" key="8">
    <source>
        <dbReference type="ARBA" id="ARBA00023014"/>
    </source>
</evidence>
<dbReference type="GO" id="GO:0051539">
    <property type="term" value="F:4 iron, 4 sulfur cluster binding"/>
    <property type="evidence" value="ECO:0007669"/>
    <property type="project" value="UniProtKB-KW"/>
</dbReference>
<proteinExistence type="inferred from homology"/>
<feature type="binding site" evidence="13">
    <location>
        <position position="761"/>
    </location>
    <ligand>
        <name>[4Fe-4S] cluster</name>
        <dbReference type="ChEBI" id="CHEBI:49883"/>
        <label>2</label>
    </ligand>
</feature>
<keyword evidence="5 10" id="KW-0249">Electron transport</keyword>
<dbReference type="GO" id="GO:0005506">
    <property type="term" value="F:iron ion binding"/>
    <property type="evidence" value="ECO:0007669"/>
    <property type="project" value="InterPro"/>
</dbReference>
<organism evidence="15">
    <name type="scientific">Candidatus Kentrum sp. LPFa</name>
    <dbReference type="NCBI Taxonomy" id="2126335"/>
    <lineage>
        <taxon>Bacteria</taxon>
        <taxon>Pseudomonadati</taxon>
        <taxon>Pseudomonadota</taxon>
        <taxon>Gammaproteobacteria</taxon>
        <taxon>Candidatus Kentrum</taxon>
    </lineage>
</organism>
<dbReference type="Gene3D" id="3.40.50.970">
    <property type="match status" value="2"/>
</dbReference>
<feature type="binding site" evidence="13">
    <location>
        <position position="765"/>
    </location>
    <ligand>
        <name>[4Fe-4S] cluster</name>
        <dbReference type="ChEBI" id="CHEBI:49883"/>
        <label>1</label>
    </ligand>
</feature>
<feature type="binding site" evidence="11">
    <location>
        <begin position="1008"/>
        <end position="1013"/>
    </location>
    <ligand>
        <name>thiamine diphosphate</name>
        <dbReference type="ChEBI" id="CHEBI:58937"/>
    </ligand>
</feature>
<keyword evidence="4 13" id="KW-0479">Metal-binding</keyword>
<dbReference type="Gene3D" id="3.40.920.10">
    <property type="entry name" value="Pyruvate-ferredoxin oxidoreductase, PFOR, domain III"/>
    <property type="match status" value="1"/>
</dbReference>
<dbReference type="InterPro" id="IPR037112">
    <property type="entry name" value="Pyrv-flavodox_OxR_EKR_sf"/>
</dbReference>
<dbReference type="InterPro" id="IPR033412">
    <property type="entry name" value="PFOR_II"/>
</dbReference>
<dbReference type="FunFam" id="3.40.50.920:FF:000007">
    <property type="entry name" value="Pyruvate:ferredoxin (Flavodoxin) oxidoreductase"/>
    <property type="match status" value="1"/>
</dbReference>
<dbReference type="InterPro" id="IPR029061">
    <property type="entry name" value="THDP-binding"/>
</dbReference>
<dbReference type="PANTHER" id="PTHR32154:SF0">
    <property type="entry name" value="PYRUVATE-FLAVODOXIN OXIDOREDUCTASE-RELATED"/>
    <property type="match status" value="1"/>
</dbReference>
<dbReference type="Pfam" id="PF02775">
    <property type="entry name" value="TPP_enzyme_C"/>
    <property type="match status" value="1"/>
</dbReference>
<evidence type="ECO:0000259" key="14">
    <source>
        <dbReference type="PROSITE" id="PS51379"/>
    </source>
</evidence>
<evidence type="ECO:0000256" key="13">
    <source>
        <dbReference type="PIRSR" id="PIRSR000159-50"/>
    </source>
</evidence>
<accession>A0A450VXI9</accession>
<keyword evidence="3 13" id="KW-0004">4Fe-4S</keyword>
<dbReference type="InterPro" id="IPR011766">
    <property type="entry name" value="TPP_enzyme_TPP-bd"/>
</dbReference>
<feature type="binding site" evidence="13">
    <location>
        <position position="857"/>
    </location>
    <ligand>
        <name>[4Fe-4S] cluster</name>
        <dbReference type="ChEBI" id="CHEBI:49883"/>
        <label>3</label>
    </ligand>
</feature>
<feature type="binding site" evidence="11">
    <location>
        <position position="115"/>
    </location>
    <ligand>
        <name>pyruvate</name>
        <dbReference type="ChEBI" id="CHEBI:15361"/>
    </ligand>
</feature>
<dbReference type="AlphaFoldDB" id="A0A450VXI9"/>
<evidence type="ECO:0000256" key="7">
    <source>
        <dbReference type="ARBA" id="ARBA00023004"/>
    </source>
</evidence>
<dbReference type="Pfam" id="PF10371">
    <property type="entry name" value="EKR"/>
    <property type="match status" value="1"/>
</dbReference>
<gene>
    <name evidence="15" type="ORF">BECKLPF1236B_GA0070989_100922</name>
</gene>
<feature type="binding site" evidence="13">
    <location>
        <position position="698"/>
    </location>
    <ligand>
        <name>[4Fe-4S] cluster</name>
        <dbReference type="ChEBI" id="CHEBI:49883"/>
        <label>1</label>
    </ligand>
</feature>
<evidence type="ECO:0000256" key="1">
    <source>
        <dbReference type="ARBA" id="ARBA00009032"/>
    </source>
</evidence>
<feature type="binding site" evidence="13">
    <location>
        <position position="701"/>
    </location>
    <ligand>
        <name>[4Fe-4S] cluster</name>
        <dbReference type="ChEBI" id="CHEBI:49883"/>
        <label>1</label>
    </ligand>
</feature>
<dbReference type="InterPro" id="IPR050722">
    <property type="entry name" value="Pyruvate:ferred/Flavod_OxRd"/>
</dbReference>
<comment type="cofactor">
    <cofactor evidence="13">
        <name>[4Fe-4S] cluster</name>
        <dbReference type="ChEBI" id="CHEBI:49883"/>
    </cofactor>
    <text evidence="13">Binds 3 [4Fe-4S] clusters per subunit.</text>
</comment>
<keyword evidence="7 13" id="KW-0408">Iron</keyword>
<feature type="binding site" evidence="11">
    <location>
        <position position="32"/>
    </location>
    <ligand>
        <name>pyruvate</name>
        <dbReference type="ChEBI" id="CHEBI:15361"/>
    </ligand>
</feature>
<evidence type="ECO:0000256" key="5">
    <source>
        <dbReference type="ARBA" id="ARBA00022982"/>
    </source>
</evidence>
<sequence length="1195" mass="131057">MAERNMVVIDGNEAAAYIAYLTNEIIAIYPITPSSAMGEWADEWATSGMGNLWGTVPQVVEMQSEAGAAGTLHGALQAGSLTTSFTASQGLLLMIPNLYKIAGELLPTVLHVSARTVGSHGLSIFGDHTDVMACRATGYAMLCASSVQEVMDFALIAQAATLEGRVPILHFFDGFRTSHEVNKVHKLERDIVRALMDDTLLAAHRGRALSSDHPVIRGTTQNPDVFFQSREASNLFYERMPGIVQARMDQFGALTGRLYRLFEYVGHTEADRIIILMGSGIGAAEETIQHLVKRGERIGLVKVRLYRPFDSESLLASVPSSVRKIGVLDRTKEPGADGEPLYKDVLSAFAAAYSAGARSSLPRIVGGRYGIASKEFTPNMVLGILRELDKDEPRNAFTVGIIDDVTHKNLEWGSDFRTDAAEETTNYVFFGLGSDGTVSANKNSIKIINEETDNFSQGYFEYDSKKAGAATISHLRFGPHPIDSTYLIGKGEANFVACHQPVFLHRYDMLDMAAEGGVFLLNSPTPPEAVWEDLPRDMQQQIIDKHLDFYVVDAYGIAQQTGMGRRINTIMQICFFAISGMLDARQANEKIKAVVAKTYGRKARHLLDKNFAALDSALDGLHKVDVPKQATGALEKSPPVSPDAPPFVRQVTGALIAGKGNAIPVSQLPLDGAWPVGTAAWEKRNLALALPKWEPDLCSHCGKCPLVCPHGAIRSKLFPVALTEQAPDHFLHVQIKGKDFAPGSHISYQVAPDDCTGCGLCVEICPIRDKKNPERKALNMTDSKAYHEQERANWDFFVDLPEYDRTLLKETTLKGAMLLQPLFEFSGACVGCGETPYVKLATQLFGDRMIIANATGCSSIFGGNLPTTPFTTNSEGRGPAWANSLFEDNAEFGLGIRVSLDKQAEYAKELLTILQDDVGQELATAILGAEQQTEPEIFEQRQRIAMLKERLEKIDRREARSLATIADNLARKSVWLMGGDGWAYDIGFGGLDHVLASGRNVNILVLDTEVYSNTGGQTSKATPIGAVAKFSASGKAMKKKDLSLMAMTYGNVYVAQVAFGAKDIQTLRAFLEAESYDGPSLLIAYSPCIAHGVDMSNNLRQQDLAVNSGHWPLFRYDPRRARQGENPLRMDSSKPSIPYRDFANTETRFNMLTHTRPEDAEHYLQAAQRDISSRYHWYSQLARLAVGEDKGESNK</sequence>
<comment type="catalytic activity">
    <reaction evidence="9 10">
        <text>oxidized [flavodoxin] + pyruvate + CoA + 2 H(+) = reduced [flavodoxin] + acetyl-CoA + CO2</text>
        <dbReference type="Rhea" id="RHEA:44140"/>
        <dbReference type="Rhea" id="RHEA-COMP:10622"/>
        <dbReference type="Rhea" id="RHEA-COMP:10623"/>
        <dbReference type="ChEBI" id="CHEBI:15361"/>
        <dbReference type="ChEBI" id="CHEBI:15378"/>
        <dbReference type="ChEBI" id="CHEBI:16526"/>
        <dbReference type="ChEBI" id="CHEBI:57287"/>
        <dbReference type="ChEBI" id="CHEBI:57288"/>
        <dbReference type="ChEBI" id="CHEBI:57618"/>
        <dbReference type="ChEBI" id="CHEBI:58210"/>
    </reaction>
</comment>
<protein>
    <recommendedName>
        <fullName evidence="10">Pyruvate-flavodoxin oxidoreductase</fullName>
        <ecNumber evidence="10">1.2.7.-</ecNumber>
    </recommendedName>
</protein>
<dbReference type="InterPro" id="IPR002869">
    <property type="entry name" value="Pyrv_flavodox_OxRed_cen"/>
</dbReference>
<dbReference type="FunFam" id="3.40.50.970:FF:000041">
    <property type="entry name" value="Pyruvate:ferredoxin (Flavodoxin) oxidoreductase"/>
    <property type="match status" value="1"/>
</dbReference>
<dbReference type="GO" id="GO:0022900">
    <property type="term" value="P:electron transport chain"/>
    <property type="evidence" value="ECO:0007669"/>
    <property type="project" value="InterPro"/>
</dbReference>
<feature type="binding site" evidence="13">
    <location>
        <position position="704"/>
    </location>
    <ligand>
        <name>[4Fe-4S] cluster</name>
        <dbReference type="ChEBI" id="CHEBI:49883"/>
        <label>1</label>
    </ligand>
</feature>
<evidence type="ECO:0000256" key="3">
    <source>
        <dbReference type="ARBA" id="ARBA00022485"/>
    </source>
</evidence>
<dbReference type="SMART" id="SM00890">
    <property type="entry name" value="EKR"/>
    <property type="match status" value="1"/>
</dbReference>
<feature type="domain" description="4Fe-4S ferredoxin-type" evidence="14">
    <location>
        <begin position="689"/>
        <end position="718"/>
    </location>
</feature>
<dbReference type="InterPro" id="IPR009014">
    <property type="entry name" value="Transketo_C/PFOR_II"/>
</dbReference>
<dbReference type="GO" id="GO:0030976">
    <property type="term" value="F:thiamine pyrophosphate binding"/>
    <property type="evidence" value="ECO:0007669"/>
    <property type="project" value="InterPro"/>
</dbReference>
<dbReference type="Gene3D" id="4.10.780.10">
    <property type="entry name" value="Pyruvate-flavodoxin oxidoreductase, EKR domain"/>
    <property type="match status" value="1"/>
</dbReference>
<dbReference type="SUPFAM" id="SSF54862">
    <property type="entry name" value="4Fe-4S ferredoxins"/>
    <property type="match status" value="1"/>
</dbReference>
<evidence type="ECO:0000256" key="2">
    <source>
        <dbReference type="ARBA" id="ARBA00022448"/>
    </source>
</evidence>
<dbReference type="InterPro" id="IPR002880">
    <property type="entry name" value="Pyrv_Fd/Flavodoxin_OxRdtase_N"/>
</dbReference>
<feature type="binding site" evidence="13">
    <location>
        <position position="1088"/>
    </location>
    <ligand>
        <name>[4Fe-4S] cluster</name>
        <dbReference type="ChEBI" id="CHEBI:49883"/>
        <label>3</label>
    </ligand>
</feature>
<dbReference type="InterPro" id="IPR017896">
    <property type="entry name" value="4Fe4S_Fe-S-bd"/>
</dbReference>
<dbReference type="GO" id="GO:0006979">
    <property type="term" value="P:response to oxidative stress"/>
    <property type="evidence" value="ECO:0007669"/>
    <property type="project" value="TreeGrafter"/>
</dbReference>
<evidence type="ECO:0000313" key="15">
    <source>
        <dbReference type="EMBL" id="VFK09517.1"/>
    </source>
</evidence>
<dbReference type="CDD" id="cd07034">
    <property type="entry name" value="TPP_PYR_PFOR_IOR-alpha_like"/>
    <property type="match status" value="1"/>
</dbReference>
<evidence type="ECO:0000256" key="10">
    <source>
        <dbReference type="PIRNR" id="PIRNR000159"/>
    </source>
</evidence>
<dbReference type="GO" id="GO:0044281">
    <property type="term" value="P:small molecule metabolic process"/>
    <property type="evidence" value="ECO:0007669"/>
    <property type="project" value="UniProtKB-ARBA"/>
</dbReference>
<feature type="binding site" evidence="11">
    <location>
        <position position="857"/>
    </location>
    <ligand>
        <name>thiamine diphosphate</name>
        <dbReference type="ChEBI" id="CHEBI:58937"/>
    </ligand>
</feature>
<feature type="binding site" evidence="13">
    <location>
        <position position="758"/>
    </location>
    <ligand>
        <name>[4Fe-4S] cluster</name>
        <dbReference type="ChEBI" id="CHEBI:49883"/>
        <label>2</label>
    </ligand>
</feature>
<name>A0A450VXI9_9GAMM</name>
<evidence type="ECO:0000256" key="9">
    <source>
        <dbReference type="ARBA" id="ARBA00048963"/>
    </source>
</evidence>
<dbReference type="Gene3D" id="3.40.50.920">
    <property type="match status" value="1"/>
</dbReference>
<keyword evidence="8 13" id="KW-0411">Iron-sulfur</keyword>
<feature type="binding site" evidence="13">
    <location>
        <position position="755"/>
    </location>
    <ligand>
        <name>[4Fe-4S] cluster</name>
        <dbReference type="ChEBI" id="CHEBI:49883"/>
        <label>2</label>
    </ligand>
</feature>
<dbReference type="CDD" id="cd03377">
    <property type="entry name" value="TPP_PFOR_PNO"/>
    <property type="match status" value="1"/>
</dbReference>
<feature type="binding site" evidence="13">
    <location>
        <position position="708"/>
    </location>
    <ligand>
        <name>[4Fe-4S] cluster</name>
        <dbReference type="ChEBI" id="CHEBI:49883"/>
        <label>2</label>
    </ligand>
</feature>
<keyword evidence="15" id="KW-0670">Pyruvate</keyword>
<dbReference type="EMBL" id="CAADFK010000009">
    <property type="protein sequence ID" value="VFK09517.1"/>
    <property type="molecule type" value="Genomic_DNA"/>
</dbReference>
<feature type="binding site" evidence="11">
    <location>
        <position position="65"/>
    </location>
    <ligand>
        <name>thiamine diphosphate</name>
        <dbReference type="ChEBI" id="CHEBI:58937"/>
    </ligand>
</feature>
<feature type="site" description="Important for catalytic activity" evidence="12">
    <location>
        <position position="65"/>
    </location>
</feature>
<dbReference type="InterPro" id="IPR019456">
    <property type="entry name" value="Pyrv-flavodox_OxRtase_EKR"/>
</dbReference>
<feature type="binding site" evidence="11">
    <location>
        <position position="834"/>
    </location>
    <ligand>
        <name>thiamine diphosphate</name>
        <dbReference type="ChEBI" id="CHEBI:58937"/>
    </ligand>
</feature>
<dbReference type="PANTHER" id="PTHR32154">
    <property type="entry name" value="PYRUVATE-FLAVODOXIN OXIDOREDUCTASE-RELATED"/>
    <property type="match status" value="1"/>
</dbReference>
<dbReference type="SUPFAM" id="SSF53323">
    <property type="entry name" value="Pyruvate-ferredoxin oxidoreductase, PFOR, domain III"/>
    <property type="match status" value="1"/>
</dbReference>
<dbReference type="InterPro" id="IPR019752">
    <property type="entry name" value="Pyrv/ketoisovalerate_OxRed_cat"/>
</dbReference>
<dbReference type="PIRSF" id="PIRSF000159">
    <property type="entry name" value="NifJ"/>
    <property type="match status" value="1"/>
</dbReference>
<evidence type="ECO:0000256" key="4">
    <source>
        <dbReference type="ARBA" id="ARBA00022723"/>
    </source>
</evidence>
<dbReference type="InterPro" id="IPR017900">
    <property type="entry name" value="4Fe4S_Fe_S_CS"/>
</dbReference>
<evidence type="ECO:0000256" key="6">
    <source>
        <dbReference type="ARBA" id="ARBA00023002"/>
    </source>
</evidence>